<dbReference type="InterPro" id="IPR000653">
    <property type="entry name" value="DegT/StrS_aminotransferase"/>
</dbReference>
<dbReference type="RefSeq" id="WP_126004804.1">
    <property type="nucleotide sequence ID" value="NZ_QQYZ01000012.1"/>
</dbReference>
<dbReference type="Gene3D" id="3.90.1150.10">
    <property type="entry name" value="Aspartate Aminotransferase, domain 1"/>
    <property type="match status" value="1"/>
</dbReference>
<keyword evidence="5" id="KW-0808">Transferase</keyword>
<name>A0A430G249_9SPHN</name>
<dbReference type="PIRSF" id="PIRSF000390">
    <property type="entry name" value="PLP_StrS"/>
    <property type="match status" value="1"/>
</dbReference>
<evidence type="ECO:0000313" key="6">
    <source>
        <dbReference type="Proteomes" id="UP000287746"/>
    </source>
</evidence>
<dbReference type="GO" id="GO:0008483">
    <property type="term" value="F:transaminase activity"/>
    <property type="evidence" value="ECO:0007669"/>
    <property type="project" value="UniProtKB-KW"/>
</dbReference>
<dbReference type="PANTHER" id="PTHR30244">
    <property type="entry name" value="TRANSAMINASE"/>
    <property type="match status" value="1"/>
</dbReference>
<evidence type="ECO:0000313" key="5">
    <source>
        <dbReference type="EMBL" id="RSY82540.1"/>
    </source>
</evidence>
<dbReference type="InterPro" id="IPR015422">
    <property type="entry name" value="PyrdxlP-dep_Trfase_small"/>
</dbReference>
<evidence type="ECO:0000256" key="4">
    <source>
        <dbReference type="RuleBase" id="RU004508"/>
    </source>
</evidence>
<dbReference type="GO" id="GO:0030170">
    <property type="term" value="F:pyridoxal phosphate binding"/>
    <property type="evidence" value="ECO:0007669"/>
    <property type="project" value="TreeGrafter"/>
</dbReference>
<comment type="similarity">
    <text evidence="1 4">Belongs to the DegT/DnrJ/EryC1 family.</text>
</comment>
<dbReference type="SUPFAM" id="SSF53383">
    <property type="entry name" value="PLP-dependent transferases"/>
    <property type="match status" value="1"/>
</dbReference>
<gene>
    <name evidence="5" type="ORF">DAH66_13525</name>
</gene>
<proteinExistence type="inferred from homology"/>
<protein>
    <submittedName>
        <fullName evidence="5">DegT/DnrJ/EryC1/StrS aminotransferase family protein</fullName>
    </submittedName>
</protein>
<dbReference type="CDD" id="cd00616">
    <property type="entry name" value="AHBA_syn"/>
    <property type="match status" value="1"/>
</dbReference>
<dbReference type="AlphaFoldDB" id="A0A430G249"/>
<evidence type="ECO:0000256" key="3">
    <source>
        <dbReference type="PIRSR" id="PIRSR000390-2"/>
    </source>
</evidence>
<feature type="modified residue" description="N6-(pyridoxal phosphate)lysine" evidence="3">
    <location>
        <position position="206"/>
    </location>
</feature>
<keyword evidence="3 4" id="KW-0663">Pyridoxal phosphate</keyword>
<reference evidence="5 6" key="1">
    <citation type="submission" date="2018-07" db="EMBL/GenBank/DDBJ databases">
        <title>Genomic and Epidemiologic Investigation of an Indolent Hospital Outbreak.</title>
        <authorList>
            <person name="Johnson R.C."/>
            <person name="Deming C."/>
            <person name="Conlan S."/>
            <person name="Zellmer C.J."/>
            <person name="Michelin A.V."/>
            <person name="Lee-Lin S."/>
            <person name="Thomas P.J."/>
            <person name="Park M."/>
            <person name="Weingarten R.A."/>
            <person name="Less J."/>
            <person name="Dekker J.P."/>
            <person name="Frank K.M."/>
            <person name="Musser K.A."/>
            <person name="Mcquiston J.R."/>
            <person name="Henderson D.K."/>
            <person name="Lau A.F."/>
            <person name="Palmore T.N."/>
            <person name="Segre J.A."/>
        </authorList>
    </citation>
    <scope>NUCLEOTIDE SEQUENCE [LARGE SCALE GENOMIC DNA]</scope>
    <source>
        <strain evidence="5 6">SK-CDC1_0717</strain>
    </source>
</reference>
<dbReference type="InterPro" id="IPR015424">
    <property type="entry name" value="PyrdxlP-dep_Trfase"/>
</dbReference>
<keyword evidence="5" id="KW-0032">Aminotransferase</keyword>
<dbReference type="GO" id="GO:0000271">
    <property type="term" value="P:polysaccharide biosynthetic process"/>
    <property type="evidence" value="ECO:0007669"/>
    <property type="project" value="TreeGrafter"/>
</dbReference>
<dbReference type="PANTHER" id="PTHR30244:SF34">
    <property type="entry name" value="DTDP-4-AMINO-4,6-DIDEOXYGALACTOSE TRANSAMINASE"/>
    <property type="match status" value="1"/>
</dbReference>
<evidence type="ECO:0000256" key="1">
    <source>
        <dbReference type="ARBA" id="ARBA00037999"/>
    </source>
</evidence>
<dbReference type="InterPro" id="IPR015421">
    <property type="entry name" value="PyrdxlP-dep_Trfase_major"/>
</dbReference>
<dbReference type="EMBL" id="QQYZ01000012">
    <property type="protein sequence ID" value="RSY82540.1"/>
    <property type="molecule type" value="Genomic_DNA"/>
</dbReference>
<accession>A0A430G249</accession>
<evidence type="ECO:0000256" key="2">
    <source>
        <dbReference type="PIRSR" id="PIRSR000390-1"/>
    </source>
</evidence>
<dbReference type="Proteomes" id="UP000287746">
    <property type="component" value="Unassembled WGS sequence"/>
</dbReference>
<sequence>MATAHARPATLTAPRTVVSKGGGEIRSRWPVHGEEEIAAVAAILRSGKVNSLHHGEQTHAFEQAFAEKCNASHAIAVANGTLALELALRALGVGPGDEVVVPARSFMASASCVAAVGAIPAFADVDPDTQTLTANTIASALTPRTRAIIVVHLAGWPAAMQEIMVLARAMGLFVIEDCAQAHGAVQGDFPVGACSDAAAFSFCTDKIISTGGEGGMLVLHDHALWERAWSYKDHGKSPHVGAVIGPPGTFRWLHGSLGSNYRMTEMQAAIGLCQLAKLDGWIEARQRNAGILNAALAPLRAVRLTLPPSSVRHAYYKYYAFVHPERLARGWTRDRIVGACIAAGVPCGTGSCPEIYREQAFVGSPSVPLNPLPVSRTLGETSLMLPVDPTLDTAMVERMGAIVASVIASATA</sequence>
<comment type="caution">
    <text evidence="5">The sequence shown here is derived from an EMBL/GenBank/DDBJ whole genome shotgun (WGS) entry which is preliminary data.</text>
</comment>
<dbReference type="Pfam" id="PF01041">
    <property type="entry name" value="DegT_DnrJ_EryC1"/>
    <property type="match status" value="1"/>
</dbReference>
<feature type="active site" description="Proton acceptor" evidence="2">
    <location>
        <position position="206"/>
    </location>
</feature>
<organism evidence="5 6">
    <name type="scientific">Sphingomonas koreensis</name>
    <dbReference type="NCBI Taxonomy" id="93064"/>
    <lineage>
        <taxon>Bacteria</taxon>
        <taxon>Pseudomonadati</taxon>
        <taxon>Pseudomonadota</taxon>
        <taxon>Alphaproteobacteria</taxon>
        <taxon>Sphingomonadales</taxon>
        <taxon>Sphingomonadaceae</taxon>
        <taxon>Sphingomonas</taxon>
    </lineage>
</organism>
<dbReference type="Gene3D" id="3.40.640.10">
    <property type="entry name" value="Type I PLP-dependent aspartate aminotransferase-like (Major domain)"/>
    <property type="match status" value="1"/>
</dbReference>